<name>A0AAV4LPW4_BABCB</name>
<dbReference type="Proteomes" id="UP001497744">
    <property type="component" value="Unassembled WGS sequence"/>
</dbReference>
<proteinExistence type="predicted"/>
<protein>
    <submittedName>
        <fullName evidence="2">Uncharacterized protein</fullName>
    </submittedName>
</protein>
<reference evidence="2 3" key="1">
    <citation type="submission" date="2021-06" db="EMBL/GenBank/DDBJ databases">
        <title>Genome sequence of Babesia caballi.</title>
        <authorList>
            <person name="Yamagishi J."/>
            <person name="Kidaka T."/>
            <person name="Ochi A."/>
        </authorList>
    </citation>
    <scope>NUCLEOTIDE SEQUENCE [LARGE SCALE GENOMIC DNA]</scope>
    <source>
        <strain evidence="2">USDA-D6B2</strain>
    </source>
</reference>
<gene>
    <name evidence="2" type="ORF">BcabD6B2_17370</name>
</gene>
<evidence type="ECO:0000313" key="3">
    <source>
        <dbReference type="Proteomes" id="UP001497744"/>
    </source>
</evidence>
<evidence type="ECO:0000256" key="1">
    <source>
        <dbReference type="SAM" id="MobiDB-lite"/>
    </source>
</evidence>
<dbReference type="GeneID" id="94193783"/>
<feature type="region of interest" description="Disordered" evidence="1">
    <location>
        <begin position="225"/>
        <end position="244"/>
    </location>
</feature>
<feature type="compositionally biased region" description="Basic and acidic residues" evidence="1">
    <location>
        <begin position="155"/>
        <end position="178"/>
    </location>
</feature>
<dbReference type="AlphaFoldDB" id="A0AAV4LPW4"/>
<feature type="region of interest" description="Disordered" evidence="1">
    <location>
        <begin position="132"/>
        <end position="208"/>
    </location>
</feature>
<comment type="caution">
    <text evidence="2">The sequence shown here is derived from an EMBL/GenBank/DDBJ whole genome shotgun (WGS) entry which is preliminary data.</text>
</comment>
<keyword evidence="3" id="KW-1185">Reference proteome</keyword>
<dbReference type="EMBL" id="BPLF01000001">
    <property type="protein sequence ID" value="GIX62302.1"/>
    <property type="molecule type" value="Genomic_DNA"/>
</dbReference>
<evidence type="ECO:0000313" key="2">
    <source>
        <dbReference type="EMBL" id="GIX62302.1"/>
    </source>
</evidence>
<sequence>MDPAGPRPCAIRRDFVNKSTGAGQMMQQQLLSALTTLQIRAKQQKRRSAPSAARLLLLLLLLLLVENADELHKDVHHVAVEHQRVRQDVARPAVEVGQGDLGVEYDEPARKGDQHDDVAQIVGQARLDEDVGQTHQGDVGGQGEGEAAEVQRGPRSHEERAEREAREDGDRAEERGGHDLCGSWRSKRPSAKAETPMASTRLTAKPCGGGVRARAGTYLIAGAGRGRGEGDVEQGRGAAEQNEQGVPVEIAEGHEGTQERDQRAAGEGAVHLREVVLLRLGERREVEQARQGPETATGEKASNVNHFIDLARLPRYGVELQVHDGVADGTLLDAVEEPGDVLAPQQQALQQAAPVGGALRHHQPPQVLVLEGPCVVRRREREGLQREGGRDLDRQPDGDLRLGLERGVQVAIVGVVRDVQRARLVGLEHLQLVGDEPLRDLLLGELPDLLLHVRALALVPHVVHLLGETLAHLVVQRLDQVAVALLPEVEVLQAEHQHLQQRVQRRVVRLVLHLRGAGEPPGVDVVSFQLGSGQHELALEGVVHAAAGVRRLHSQQLHQRVLQRRLARLLQVLQQHEDAQPGGEAHLQVPVVAGGEKDLIGLEEHRGEVRAQHEVEIEGDDLAPPRRAAFQRLRSRGSLLSGTILSGLAVGLRGALDEVEEQPRHVHGHRFLVALDGAGGPDDGGGELVDLAQGAAVVGDVREEERAAPQPRNLAQHLHQVVGEAELHDVGEKGEDQHLADVVESRDVCASPAIQGSDEPSDKLVGGVVPFAQLDRRVLDLAQLCEVTAEQLDQALELERRLRRGRAQTPHQGVGYKGRAPTILHHLVDQLFKEGAGESAVHNGRHNQLSEALLEVWRANF</sequence>
<organism evidence="2 3">
    <name type="scientific">Babesia caballi</name>
    <dbReference type="NCBI Taxonomy" id="5871"/>
    <lineage>
        <taxon>Eukaryota</taxon>
        <taxon>Sar</taxon>
        <taxon>Alveolata</taxon>
        <taxon>Apicomplexa</taxon>
        <taxon>Aconoidasida</taxon>
        <taxon>Piroplasmida</taxon>
        <taxon>Babesiidae</taxon>
        <taxon>Babesia</taxon>
    </lineage>
</organism>
<dbReference type="RefSeq" id="XP_067714371.1">
    <property type="nucleotide sequence ID" value="XM_067858270.1"/>
</dbReference>
<accession>A0AAV4LPW4</accession>